<name>A0A433TTQ0_ELYCH</name>
<evidence type="ECO:0000256" key="1">
    <source>
        <dbReference type="SAM" id="SignalP"/>
    </source>
</evidence>
<dbReference type="InterPro" id="IPR019410">
    <property type="entry name" value="Methyltransf_16"/>
</dbReference>
<organism evidence="2 3">
    <name type="scientific">Elysia chlorotica</name>
    <name type="common">Eastern emerald elysia</name>
    <name type="synonym">Sea slug</name>
    <dbReference type="NCBI Taxonomy" id="188477"/>
    <lineage>
        <taxon>Eukaryota</taxon>
        <taxon>Metazoa</taxon>
        <taxon>Spiralia</taxon>
        <taxon>Lophotrochozoa</taxon>
        <taxon>Mollusca</taxon>
        <taxon>Gastropoda</taxon>
        <taxon>Heterobranchia</taxon>
        <taxon>Euthyneura</taxon>
        <taxon>Panpulmonata</taxon>
        <taxon>Sacoglossa</taxon>
        <taxon>Placobranchoidea</taxon>
        <taxon>Plakobranchidae</taxon>
        <taxon>Elysia</taxon>
    </lineage>
</organism>
<dbReference type="OrthoDB" id="413520at2759"/>
<evidence type="ECO:0000313" key="3">
    <source>
        <dbReference type="Proteomes" id="UP000271974"/>
    </source>
</evidence>
<dbReference type="PANTHER" id="PTHR14614">
    <property type="entry name" value="HEPATOCELLULAR CARCINOMA-ASSOCIATED ANTIGEN"/>
    <property type="match status" value="1"/>
</dbReference>
<dbReference type="EMBL" id="RQTK01000188">
    <property type="protein sequence ID" value="RUS84934.1"/>
    <property type="molecule type" value="Genomic_DNA"/>
</dbReference>
<dbReference type="PANTHER" id="PTHR14614:SF109">
    <property type="entry name" value="RIBOSOMAL LYSINE N-METHYLTRANSFERASE 5"/>
    <property type="match status" value="1"/>
</dbReference>
<keyword evidence="3" id="KW-1185">Reference proteome</keyword>
<dbReference type="GO" id="GO:0005829">
    <property type="term" value="C:cytosol"/>
    <property type="evidence" value="ECO:0007669"/>
    <property type="project" value="TreeGrafter"/>
</dbReference>
<sequence>MLALLTFLNAALVLLTFEAFILSRGISTAHWTEKYFESNQVKVECGGPESPSSHASCEKDFTQKPVSMSTSLALVPFDEGRVLPHEKTVREFSLAGHVFTIKQDWNSLGVAAVVWDSAVVLGEYLVMNEASVKGKNVLELGAGTGLTGLVAAALGANVTVTEREEALPNLRATVDQNCADKSWVISATKLDWTQPVDDSDFPAVDLIIGADVIYIEETFQDLLRTILSLAKSDQTHVLLSCKIRYDRDLRFLNLLRNHFKVNEIFYDKNRDIKIFSVVRFS</sequence>
<dbReference type="SUPFAM" id="SSF53335">
    <property type="entry name" value="S-adenosyl-L-methionine-dependent methyltransferases"/>
    <property type="match status" value="1"/>
</dbReference>
<protein>
    <recommendedName>
        <fullName evidence="4">Methyltransferase small domain-containing protein</fullName>
    </recommendedName>
</protein>
<feature type="signal peptide" evidence="1">
    <location>
        <begin position="1"/>
        <end position="23"/>
    </location>
</feature>
<gene>
    <name evidence="2" type="ORF">EGW08_007296</name>
</gene>
<dbReference type="GO" id="GO:0032991">
    <property type="term" value="C:protein-containing complex"/>
    <property type="evidence" value="ECO:0007669"/>
    <property type="project" value="TreeGrafter"/>
</dbReference>
<comment type="caution">
    <text evidence="2">The sequence shown here is derived from an EMBL/GenBank/DDBJ whole genome shotgun (WGS) entry which is preliminary data.</text>
</comment>
<dbReference type="Proteomes" id="UP000271974">
    <property type="component" value="Unassembled WGS sequence"/>
</dbReference>
<dbReference type="InterPro" id="IPR029063">
    <property type="entry name" value="SAM-dependent_MTases_sf"/>
</dbReference>
<keyword evidence="1" id="KW-0732">Signal</keyword>
<proteinExistence type="predicted"/>
<reference evidence="2 3" key="1">
    <citation type="submission" date="2019-01" db="EMBL/GenBank/DDBJ databases">
        <title>A draft genome assembly of the solar-powered sea slug Elysia chlorotica.</title>
        <authorList>
            <person name="Cai H."/>
            <person name="Li Q."/>
            <person name="Fang X."/>
            <person name="Li J."/>
            <person name="Curtis N.E."/>
            <person name="Altenburger A."/>
            <person name="Shibata T."/>
            <person name="Feng M."/>
            <person name="Maeda T."/>
            <person name="Schwartz J.A."/>
            <person name="Shigenobu S."/>
            <person name="Lundholm N."/>
            <person name="Nishiyama T."/>
            <person name="Yang H."/>
            <person name="Hasebe M."/>
            <person name="Li S."/>
            <person name="Pierce S.K."/>
            <person name="Wang J."/>
        </authorList>
    </citation>
    <scope>NUCLEOTIDE SEQUENCE [LARGE SCALE GENOMIC DNA]</scope>
    <source>
        <strain evidence="2">EC2010</strain>
        <tissue evidence="2">Whole organism of an adult</tissue>
    </source>
</reference>
<dbReference type="AlphaFoldDB" id="A0A433TTQ0"/>
<dbReference type="STRING" id="188477.A0A433TTQ0"/>
<feature type="chain" id="PRO_5019287788" description="Methyltransferase small domain-containing protein" evidence="1">
    <location>
        <begin position="24"/>
        <end position="281"/>
    </location>
</feature>
<evidence type="ECO:0000313" key="2">
    <source>
        <dbReference type="EMBL" id="RUS84934.1"/>
    </source>
</evidence>
<dbReference type="Gene3D" id="3.40.50.150">
    <property type="entry name" value="Vaccinia Virus protein VP39"/>
    <property type="match status" value="1"/>
</dbReference>
<accession>A0A433TTQ0</accession>
<dbReference type="Pfam" id="PF10294">
    <property type="entry name" value="Methyltransf_16"/>
    <property type="match status" value="1"/>
</dbReference>
<evidence type="ECO:0008006" key="4">
    <source>
        <dbReference type="Google" id="ProtNLM"/>
    </source>
</evidence>